<sequence>MKKIYIFLMLLIGIIVFVLLRGNEDTWLCEKGEWVKHGNPSFPKPLVLCDGKGVQALPHNKDDCLKMGGVWEKQGPEPFETCDIKTKDGGRGCSDISQCEGTCMVKLSDDEFSGGMRGKTFKKNGACSLWRVTLGCFGMVKQGKMSVICVD</sequence>
<reference evidence="2" key="1">
    <citation type="submission" date="2017-09" db="EMBL/GenBank/DDBJ databases">
        <title>Depth-based differentiation of microbial function through sediment-hosted aquifers and enrichment of novel symbionts in the deep terrestrial subsurface.</title>
        <authorList>
            <person name="Probst A.J."/>
            <person name="Ladd B."/>
            <person name="Jarett J.K."/>
            <person name="Geller-Mcgrath D.E."/>
            <person name="Sieber C.M.K."/>
            <person name="Emerson J.B."/>
            <person name="Anantharaman K."/>
            <person name="Thomas B.C."/>
            <person name="Malmstrom R."/>
            <person name="Stieglmeier M."/>
            <person name="Klingl A."/>
            <person name="Woyke T."/>
            <person name="Ryan C.M."/>
            <person name="Banfield J.F."/>
        </authorList>
    </citation>
    <scope>NUCLEOTIDE SEQUENCE [LARGE SCALE GENOMIC DNA]</scope>
</reference>
<name>A0A2M7QD46_9BACT</name>
<comment type="caution">
    <text evidence="1">The sequence shown here is derived from an EMBL/GenBank/DDBJ whole genome shotgun (WGS) entry which is preliminary data.</text>
</comment>
<dbReference type="Proteomes" id="UP000230108">
    <property type="component" value="Unassembled WGS sequence"/>
</dbReference>
<evidence type="ECO:0000313" key="1">
    <source>
        <dbReference type="EMBL" id="PIY69134.1"/>
    </source>
</evidence>
<protein>
    <submittedName>
        <fullName evidence="1">Uncharacterized protein</fullName>
    </submittedName>
</protein>
<dbReference type="AlphaFoldDB" id="A0A2M7QD46"/>
<dbReference type="EMBL" id="PFLF01000049">
    <property type="protein sequence ID" value="PIY69134.1"/>
    <property type="molecule type" value="Genomic_DNA"/>
</dbReference>
<gene>
    <name evidence="1" type="ORF">COY90_02225</name>
</gene>
<evidence type="ECO:0000313" key="2">
    <source>
        <dbReference type="Proteomes" id="UP000230108"/>
    </source>
</evidence>
<accession>A0A2M7QD46</accession>
<proteinExistence type="predicted"/>
<organism evidence="1 2">
    <name type="scientific">Candidatus Roizmanbacteria bacterium CG_4_10_14_0_8_um_filter_39_9</name>
    <dbReference type="NCBI Taxonomy" id="1974829"/>
    <lineage>
        <taxon>Bacteria</taxon>
        <taxon>Candidatus Roizmaniibacteriota</taxon>
    </lineage>
</organism>